<protein>
    <submittedName>
        <fullName evidence="1">Uncharacterized protein</fullName>
    </submittedName>
</protein>
<proteinExistence type="predicted"/>
<dbReference type="EMBL" id="AZLZ01002691">
    <property type="protein sequence ID" value="ETJ13616.1"/>
    <property type="molecule type" value="Genomic_DNA"/>
</dbReference>
<dbReference type="Proteomes" id="UP000018853">
    <property type="component" value="Unassembled WGS sequence"/>
</dbReference>
<comment type="caution">
    <text evidence="1">The sequence shown here is derived from an EMBL/GenBank/DDBJ whole genome shotgun (WGS) entry which is preliminary data.</text>
</comment>
<reference evidence="1 2" key="1">
    <citation type="submission" date="2013-12" db="EMBL/GenBank/DDBJ databases">
        <title>A Varibaculum cambriense genome reconstructed from a premature infant gut community with otherwise low bacterial novelty that shifts toward anaerobic metabolism during the third week of life.</title>
        <authorList>
            <person name="Brown C.T."/>
            <person name="Sharon I."/>
            <person name="Thomas B.C."/>
            <person name="Castelle C.J."/>
            <person name="Morowitz M.J."/>
            <person name="Banfield J.F."/>
        </authorList>
    </citation>
    <scope>NUCLEOTIDE SEQUENCE [LARGE SCALE GENOMIC DNA]</scope>
    <source>
        <strain evidence="2">DORA_A_5_14_21</strain>
    </source>
</reference>
<dbReference type="AlphaFoldDB" id="W1W6I7"/>
<evidence type="ECO:0000313" key="2">
    <source>
        <dbReference type="Proteomes" id="UP000018853"/>
    </source>
</evidence>
<name>W1W6I7_ECOLX</name>
<feature type="non-terminal residue" evidence="1">
    <location>
        <position position="1"/>
    </location>
</feature>
<evidence type="ECO:0000313" key="1">
    <source>
        <dbReference type="EMBL" id="ETJ13616.1"/>
    </source>
</evidence>
<sequence>SDLKEYIPAFQQLLQWFRAGSGTGSQF</sequence>
<accession>W1W6I7</accession>
<gene>
    <name evidence="1" type="ORF">Q609_ECAC02691G0001</name>
</gene>
<organism evidence="1 2">
    <name type="scientific">Escherichia coli DORA_A_5_14_21</name>
    <dbReference type="NCBI Taxonomy" id="1403943"/>
    <lineage>
        <taxon>Bacteria</taxon>
        <taxon>Pseudomonadati</taxon>
        <taxon>Pseudomonadota</taxon>
        <taxon>Gammaproteobacteria</taxon>
        <taxon>Enterobacterales</taxon>
        <taxon>Enterobacteriaceae</taxon>
        <taxon>Escherichia</taxon>
    </lineage>
</organism>